<dbReference type="Pfam" id="PF20155">
    <property type="entry name" value="TMP_3"/>
    <property type="match status" value="1"/>
</dbReference>
<feature type="transmembrane region" description="Helical" evidence="2">
    <location>
        <begin position="287"/>
        <end position="310"/>
    </location>
</feature>
<protein>
    <submittedName>
        <fullName evidence="4">Tape measure protein</fullName>
    </submittedName>
</protein>
<evidence type="ECO:0000259" key="3">
    <source>
        <dbReference type="Pfam" id="PF20155"/>
    </source>
</evidence>
<evidence type="ECO:0000256" key="1">
    <source>
        <dbReference type="ARBA" id="ARBA00022465"/>
    </source>
</evidence>
<keyword evidence="1" id="KW-1188">Viral release from host cell</keyword>
<sequence>MASNSLINIVVSATDMASAQIGKVGSALEGMASKAERASAIITGVLATTAAAFAGVAAAGFKTNAELESSFARWKTLTGSVKGANEQLKWTQDYAKASPFDFKGVDETATSLKGMGLEIKDIRKYVPILGDVAAVLGGGTETVKGLGVAIGQMNAKGKVSAEEMMQLAERGVPAWQFLADSMGLSVAEVQKLGSEGKLLAKDAIPAIMAGMEKTFGGGTQEYMKTTKGQFENLTESAQQFAGQLTQPAYTWLGTTVLPALNAALDDLQSKFSGGLLSGFQQLFSSSWAAPMILLAGVITGALIGGIMLIAPAIAGAVVAFAPFLAIGVAIAALAALVIANWSQLQPVFSAIWAVIQPVFAGLMTGLQQAGALLMSWLLPAFEQFKQAFVTLQPLITAVGIILGVLLATAVAVFAGIVAAIGPIITAIGNILNVVANVVMGVVALFTGDFAGAMAFFGAAWDSLVQAIMNIFKGLVNFFAGTWNAISAIFSNFGVSIGSIVSNLVKKVVSFFRNLGSNAKSIWNNLKSSVVSIVTGLASSAIAKFISMGSKIVSTVSKLISNVVKFFTQLPSKVVSTLSSLGSRLMSTFTSAMGKAKSAVTKGVSNIVGAIKGWVGKFLSSGKGLLEAFTKGIKSGITGAIGAVKKGMSSIRKFLPFSPAKEGPLSDLDKSGESFFPTWYEAALKKVSPMTKAIGGAMSKVSDAIQTEQDGVSLGSFTGGRSTITVVHKHEHDGTIRVDGDNGSESLQMASQEIFTRTERDVFGSLRTTVRKL</sequence>
<feature type="transmembrane region" description="Helical" evidence="2">
    <location>
        <begin position="433"/>
        <end position="460"/>
    </location>
</feature>
<accession>A0A1S5QTN2</accession>
<feature type="transmembrane region" description="Helical" evidence="2">
    <location>
        <begin position="38"/>
        <end position="61"/>
    </location>
</feature>
<organism evidence="4 5">
    <name type="scientific">Bacillus phage Leo2</name>
    <dbReference type="NCBI Taxonomy" id="1815973"/>
    <lineage>
        <taxon>Viruses</taxon>
        <taxon>Duplodnaviria</taxon>
        <taxon>Heunggongvirae</taxon>
        <taxon>Uroviricota</taxon>
        <taxon>Caudoviricetes</taxon>
        <taxon>Ehrlichviridae</taxon>
        <taxon>Andromedavirus</taxon>
        <taxon>Andromedavirus leo2</taxon>
    </lineage>
</organism>
<proteinExistence type="predicted"/>
<reference evidence="5" key="1">
    <citation type="submission" date="2016-02" db="EMBL/GenBank/DDBJ databases">
        <authorList>
            <person name="Morales N."/>
            <person name="Badran S."/>
            <person name="Schick P."/>
            <person name="Jacoby B."/>
            <person name="Reddi K."/>
            <person name="Villella W."/>
            <person name="Sanders E.R."/>
            <person name="Lorenz T.C."/>
        </authorList>
    </citation>
    <scope>NUCLEOTIDE SEQUENCE [LARGE SCALE GENOMIC DNA]</scope>
</reference>
<dbReference type="EMBL" id="KU836751">
    <property type="protein sequence ID" value="AMR60064.1"/>
    <property type="molecule type" value="Genomic_DNA"/>
</dbReference>
<evidence type="ECO:0000313" key="4">
    <source>
        <dbReference type="EMBL" id="AMR60064.1"/>
    </source>
</evidence>
<name>A0A1S5QTN2_9CAUD</name>
<feature type="transmembrane region" description="Helical" evidence="2">
    <location>
        <begin position="525"/>
        <end position="545"/>
    </location>
</feature>
<gene>
    <name evidence="4" type="ORF">LEO2_25</name>
</gene>
<keyword evidence="5" id="KW-1185">Reference proteome</keyword>
<keyword evidence="2" id="KW-0472">Membrane</keyword>
<feature type="transmembrane region" description="Helical" evidence="2">
    <location>
        <begin position="480"/>
        <end position="504"/>
    </location>
</feature>
<evidence type="ECO:0000256" key="2">
    <source>
        <dbReference type="SAM" id="Phobius"/>
    </source>
</evidence>
<feature type="transmembrane region" description="Helical" evidence="2">
    <location>
        <begin position="350"/>
        <end position="374"/>
    </location>
</feature>
<keyword evidence="2" id="KW-0812">Transmembrane</keyword>
<dbReference type="PANTHER" id="PTHR38812:SF2">
    <property type="entry name" value="MU-LIKE PROPHAGE FLUMU PROTEIN GP42"/>
    <property type="match status" value="1"/>
</dbReference>
<feature type="transmembrane region" description="Helical" evidence="2">
    <location>
        <begin position="316"/>
        <end position="338"/>
    </location>
</feature>
<dbReference type="Proteomes" id="UP000223773">
    <property type="component" value="Segment"/>
</dbReference>
<dbReference type="PANTHER" id="PTHR38812">
    <property type="entry name" value="MU-LIKE PROPHAGE FLUMU PROTEIN GP42"/>
    <property type="match status" value="1"/>
</dbReference>
<keyword evidence="1" id="KW-1245">Viral tail assembly</keyword>
<dbReference type="InterPro" id="IPR013491">
    <property type="entry name" value="Tape_meas_N"/>
</dbReference>
<dbReference type="NCBIfam" id="TIGR02675">
    <property type="entry name" value="tape_meas_nterm"/>
    <property type="match status" value="1"/>
</dbReference>
<keyword evidence="2" id="KW-1133">Transmembrane helix</keyword>
<feature type="transmembrane region" description="Helical" evidence="2">
    <location>
        <begin position="394"/>
        <end position="421"/>
    </location>
</feature>
<evidence type="ECO:0000313" key="5">
    <source>
        <dbReference type="Proteomes" id="UP000223773"/>
    </source>
</evidence>
<dbReference type="InterPro" id="IPR053058">
    <property type="entry name" value="Mulikevirus_tape_measure"/>
</dbReference>
<feature type="domain" description="Tape measure protein N-terminal" evidence="3">
    <location>
        <begin position="60"/>
        <end position="245"/>
    </location>
</feature>
<dbReference type="GO" id="GO:0098003">
    <property type="term" value="P:viral tail assembly"/>
    <property type="evidence" value="ECO:0007669"/>
    <property type="project" value="UniProtKB-KW"/>
</dbReference>